<protein>
    <submittedName>
        <fullName evidence="1">Uncharacterized protein</fullName>
    </submittedName>
</protein>
<evidence type="ECO:0000313" key="2">
    <source>
        <dbReference type="Proteomes" id="UP000076837"/>
    </source>
</evidence>
<reference evidence="1 2" key="1">
    <citation type="journal article" date="2016" name="Sci. Rep.">
        <title>Draft genome sequencing and secretome analysis of fungal phytopathogen Ascochyta rabiei provides insight into the necrotrophic effector repertoire.</title>
        <authorList>
            <person name="Verma S."/>
            <person name="Gazara R.K."/>
            <person name="Nizam S."/>
            <person name="Parween S."/>
            <person name="Chattopadhyay D."/>
            <person name="Verma P.K."/>
        </authorList>
    </citation>
    <scope>NUCLEOTIDE SEQUENCE [LARGE SCALE GENOMIC DNA]</scope>
    <source>
        <strain evidence="1 2">ArDII</strain>
    </source>
</reference>
<keyword evidence="2" id="KW-1185">Reference proteome</keyword>
<proteinExistence type="predicted"/>
<sequence>MPRWWNQTLAMEQKNDLSAAEEMRRCDGDGFGLGLFAVATLLERSKIPVLILVYKKPTKGQLAHGQFKHHASEV</sequence>
<accession>A0A162XCA6</accession>
<evidence type="ECO:0000313" key="1">
    <source>
        <dbReference type="EMBL" id="KZM19464.1"/>
    </source>
</evidence>
<dbReference type="EMBL" id="JYNV01000291">
    <property type="protein sequence ID" value="KZM19464.1"/>
    <property type="molecule type" value="Genomic_DNA"/>
</dbReference>
<dbReference type="AlphaFoldDB" id="A0A162XCA6"/>
<dbReference type="Proteomes" id="UP000076837">
    <property type="component" value="Unassembled WGS sequence"/>
</dbReference>
<organism evidence="1 2">
    <name type="scientific">Didymella rabiei</name>
    <name type="common">Chickpea ascochyta blight fungus</name>
    <name type="synonym">Mycosphaerella rabiei</name>
    <dbReference type="NCBI Taxonomy" id="5454"/>
    <lineage>
        <taxon>Eukaryota</taxon>
        <taxon>Fungi</taxon>
        <taxon>Dikarya</taxon>
        <taxon>Ascomycota</taxon>
        <taxon>Pezizomycotina</taxon>
        <taxon>Dothideomycetes</taxon>
        <taxon>Pleosporomycetidae</taxon>
        <taxon>Pleosporales</taxon>
        <taxon>Pleosporineae</taxon>
        <taxon>Didymellaceae</taxon>
        <taxon>Ascochyta</taxon>
    </lineage>
</organism>
<comment type="caution">
    <text evidence="1">The sequence shown here is derived from an EMBL/GenBank/DDBJ whole genome shotgun (WGS) entry which is preliminary data.</text>
</comment>
<gene>
    <name evidence="1" type="ORF">ST47_g9375</name>
</gene>
<name>A0A162XCA6_DIDRA</name>